<name>A0A1V9FVQ3_9BACT</name>
<dbReference type="OrthoDB" id="8605367at2"/>
<dbReference type="PROSITE" id="PS51257">
    <property type="entry name" value="PROKAR_LIPOPROTEIN"/>
    <property type="match status" value="1"/>
</dbReference>
<evidence type="ECO:0000313" key="1">
    <source>
        <dbReference type="EMBL" id="OQP62414.1"/>
    </source>
</evidence>
<dbReference type="RefSeq" id="WP_081149450.1">
    <property type="nucleotide sequence ID" value="NZ_LVYD01000051.1"/>
</dbReference>
<evidence type="ECO:0008006" key="3">
    <source>
        <dbReference type="Google" id="ProtNLM"/>
    </source>
</evidence>
<organism evidence="1 2">
    <name type="scientific">Niastella vici</name>
    <dbReference type="NCBI Taxonomy" id="1703345"/>
    <lineage>
        <taxon>Bacteria</taxon>
        <taxon>Pseudomonadati</taxon>
        <taxon>Bacteroidota</taxon>
        <taxon>Chitinophagia</taxon>
        <taxon>Chitinophagales</taxon>
        <taxon>Chitinophagaceae</taxon>
        <taxon>Niastella</taxon>
    </lineage>
</organism>
<sequence length="316" mass="36434">MKRVLPVLLLAAVFFGCGQQKKDPVAAPKAKHATNNAPLFHYGNPVLLQYDRYLAGLDTQLIDMGSQAVDTFQLLFKKQPAAVCDTAFYIFNQYHQRLSSWAYGHMDTTIIYEDIVYPEKTKPLSKKQLARKKQLDKNGFYLFGDEGSAYIEQDQHFLSQHFGLYVSAPLKQYLVQLAKEQKEGFSEDAGITIEANVLAERTVWWENFNKTIANTNFLYTKEAVDKYNLLLWVLMTGMENTPVNDEYANDDDSIPNKYKLYDYFQKAWTYVQEKHPQSGTNAIVTPYLNAWLKKDSAEINQVFSQFQKEHKSPWGE</sequence>
<evidence type="ECO:0000313" key="2">
    <source>
        <dbReference type="Proteomes" id="UP000192796"/>
    </source>
</evidence>
<comment type="caution">
    <text evidence="1">The sequence shown here is derived from an EMBL/GenBank/DDBJ whole genome shotgun (WGS) entry which is preliminary data.</text>
</comment>
<accession>A0A1V9FVQ3</accession>
<dbReference type="Proteomes" id="UP000192796">
    <property type="component" value="Unassembled WGS sequence"/>
</dbReference>
<dbReference type="EMBL" id="LVYD01000051">
    <property type="protein sequence ID" value="OQP62414.1"/>
    <property type="molecule type" value="Genomic_DNA"/>
</dbReference>
<dbReference type="AlphaFoldDB" id="A0A1V9FVQ3"/>
<protein>
    <recommendedName>
        <fullName evidence="3">Lipoprotein</fullName>
    </recommendedName>
</protein>
<dbReference type="STRING" id="1703345.A3860_29085"/>
<reference evidence="1 2" key="1">
    <citation type="submission" date="2016-03" db="EMBL/GenBank/DDBJ databases">
        <title>Niastella vici sp. nov., isolated from farmland soil.</title>
        <authorList>
            <person name="Chen L."/>
            <person name="Wang D."/>
            <person name="Yang S."/>
            <person name="Wang G."/>
        </authorList>
    </citation>
    <scope>NUCLEOTIDE SEQUENCE [LARGE SCALE GENOMIC DNA]</scope>
    <source>
        <strain evidence="1 2">DJ57</strain>
    </source>
</reference>
<keyword evidence="2" id="KW-1185">Reference proteome</keyword>
<gene>
    <name evidence="1" type="ORF">A3860_29085</name>
</gene>
<proteinExistence type="predicted"/>